<dbReference type="SUPFAM" id="SSF52540">
    <property type="entry name" value="P-loop containing nucleoside triphosphate hydrolases"/>
    <property type="match status" value="1"/>
</dbReference>
<dbReference type="InterPro" id="IPR003593">
    <property type="entry name" value="AAA+_ATPase"/>
</dbReference>
<keyword evidence="3" id="KW-0547">Nucleotide-binding</keyword>
<dbReference type="CDD" id="cd03220">
    <property type="entry name" value="ABC_KpsT_Wzt"/>
    <property type="match status" value="1"/>
</dbReference>
<sequence>MSSIVLTDVTVDVPIYGVSSRNAKGTLLRTIRRRVDSETVWIRALESVSLTLNDGDRLGLIGANGAGKTTLLRVIAGILSPTAGHVAIDGEIAAMFDLNLGMSFDATGRENIISRGMVLGHSRAEMVDMIGPITEFADLGDRINHPVRTYSSGMVARLSFSIATAIQPEILLLDEGIGMADAAFTARAEKRLHDFITRAGILVVASHADQLLSQFCDRAIVLDRGRVTFVGPVTDAVEHYRASFQHSLPEEPRA</sequence>
<evidence type="ECO:0000256" key="3">
    <source>
        <dbReference type="ARBA" id="ARBA00022741"/>
    </source>
</evidence>
<dbReference type="InterPro" id="IPR027417">
    <property type="entry name" value="P-loop_NTPase"/>
</dbReference>
<dbReference type="PROSITE" id="PS50893">
    <property type="entry name" value="ABC_TRANSPORTER_2"/>
    <property type="match status" value="1"/>
</dbReference>
<dbReference type="InterPro" id="IPR003439">
    <property type="entry name" value="ABC_transporter-like_ATP-bd"/>
</dbReference>
<evidence type="ECO:0000259" key="5">
    <source>
        <dbReference type="PROSITE" id="PS50893"/>
    </source>
</evidence>
<keyword evidence="4" id="KW-0067">ATP-binding</keyword>
<evidence type="ECO:0000256" key="1">
    <source>
        <dbReference type="ARBA" id="ARBA00005417"/>
    </source>
</evidence>
<evidence type="ECO:0000256" key="4">
    <source>
        <dbReference type="ARBA" id="ARBA00022840"/>
    </source>
</evidence>
<dbReference type="SMART" id="SM00382">
    <property type="entry name" value="AAA"/>
    <property type="match status" value="1"/>
</dbReference>
<evidence type="ECO:0000313" key="6">
    <source>
        <dbReference type="EMBL" id="CAB4999304.1"/>
    </source>
</evidence>
<comment type="similarity">
    <text evidence="1">Belongs to the ABC transporter superfamily.</text>
</comment>
<dbReference type="Pfam" id="PF00005">
    <property type="entry name" value="ABC_tran"/>
    <property type="match status" value="1"/>
</dbReference>
<gene>
    <name evidence="6" type="ORF">UFOPK3992_00534</name>
</gene>
<dbReference type="Gene3D" id="3.40.50.300">
    <property type="entry name" value="P-loop containing nucleotide triphosphate hydrolases"/>
    <property type="match status" value="1"/>
</dbReference>
<reference evidence="6" key="1">
    <citation type="submission" date="2020-05" db="EMBL/GenBank/DDBJ databases">
        <authorList>
            <person name="Chiriac C."/>
            <person name="Salcher M."/>
            <person name="Ghai R."/>
            <person name="Kavagutti S V."/>
        </authorList>
    </citation>
    <scope>NUCLEOTIDE SEQUENCE</scope>
</reference>
<evidence type="ECO:0000256" key="2">
    <source>
        <dbReference type="ARBA" id="ARBA00022448"/>
    </source>
</evidence>
<accession>A0A6J7PBK6</accession>
<dbReference type="GO" id="GO:0140359">
    <property type="term" value="F:ABC-type transporter activity"/>
    <property type="evidence" value="ECO:0007669"/>
    <property type="project" value="InterPro"/>
</dbReference>
<keyword evidence="2" id="KW-0813">Transport</keyword>
<organism evidence="6">
    <name type="scientific">freshwater metagenome</name>
    <dbReference type="NCBI Taxonomy" id="449393"/>
    <lineage>
        <taxon>unclassified sequences</taxon>
        <taxon>metagenomes</taxon>
        <taxon>ecological metagenomes</taxon>
    </lineage>
</organism>
<dbReference type="GO" id="GO:0016887">
    <property type="term" value="F:ATP hydrolysis activity"/>
    <property type="evidence" value="ECO:0007669"/>
    <property type="project" value="InterPro"/>
</dbReference>
<dbReference type="EMBL" id="CAFBOZ010000057">
    <property type="protein sequence ID" value="CAB4999304.1"/>
    <property type="molecule type" value="Genomic_DNA"/>
</dbReference>
<dbReference type="InterPro" id="IPR015860">
    <property type="entry name" value="ABC_transpr_TagH-like"/>
</dbReference>
<protein>
    <submittedName>
        <fullName evidence="6">Unannotated protein</fullName>
    </submittedName>
</protein>
<dbReference type="PANTHER" id="PTHR46743:SF2">
    <property type="entry name" value="TEICHOIC ACIDS EXPORT ATP-BINDING PROTEIN TAGH"/>
    <property type="match status" value="1"/>
</dbReference>
<feature type="domain" description="ABC transporter" evidence="5">
    <location>
        <begin position="26"/>
        <end position="249"/>
    </location>
</feature>
<dbReference type="GO" id="GO:0016020">
    <property type="term" value="C:membrane"/>
    <property type="evidence" value="ECO:0007669"/>
    <property type="project" value="InterPro"/>
</dbReference>
<dbReference type="GO" id="GO:0005524">
    <property type="term" value="F:ATP binding"/>
    <property type="evidence" value="ECO:0007669"/>
    <property type="project" value="UniProtKB-KW"/>
</dbReference>
<dbReference type="InterPro" id="IPR050683">
    <property type="entry name" value="Bact_Polysacc_Export_ATP-bd"/>
</dbReference>
<proteinExistence type="inferred from homology"/>
<name>A0A6J7PBK6_9ZZZZ</name>
<dbReference type="AlphaFoldDB" id="A0A6J7PBK6"/>
<dbReference type="PANTHER" id="PTHR46743">
    <property type="entry name" value="TEICHOIC ACIDS EXPORT ATP-BINDING PROTEIN TAGH"/>
    <property type="match status" value="1"/>
</dbReference>